<dbReference type="Proteomes" id="UP000011864">
    <property type="component" value="Chromosome"/>
</dbReference>
<organism evidence="1 2">
    <name type="scientific">Paraglaciecola psychrophila 170</name>
    <dbReference type="NCBI Taxonomy" id="1129794"/>
    <lineage>
        <taxon>Bacteria</taxon>
        <taxon>Pseudomonadati</taxon>
        <taxon>Pseudomonadota</taxon>
        <taxon>Gammaproteobacteria</taxon>
        <taxon>Alteromonadales</taxon>
        <taxon>Alteromonadaceae</taxon>
        <taxon>Paraglaciecola</taxon>
    </lineage>
</organism>
<sequence length="37" mass="4394">MYKAQKTFGVDIWVSKQSDTLADKRDVYLYQAPYARH</sequence>
<name>K6ZLX7_9ALTE</name>
<dbReference type="AlphaFoldDB" id="K6ZLX7"/>
<keyword evidence="2" id="KW-1185">Reference proteome</keyword>
<reference evidence="1 2" key="1">
    <citation type="journal article" date="2013" name="Genome Announc.">
        <title>Complete Genome Sequence of Glaciecola psychrophila Strain 170T.</title>
        <authorList>
            <person name="Yin J."/>
            <person name="Chen J."/>
            <person name="Liu G."/>
            <person name="Yu Y."/>
            <person name="Song L."/>
            <person name="Wang X."/>
            <person name="Qu X."/>
        </authorList>
    </citation>
    <scope>NUCLEOTIDE SEQUENCE [LARGE SCALE GENOMIC DNA]</scope>
    <source>
        <strain evidence="1 2">170</strain>
    </source>
</reference>
<dbReference type="PATRIC" id="fig|1129794.4.peg.1119"/>
<accession>K6ZLX7</accession>
<proteinExistence type="predicted"/>
<evidence type="ECO:0000313" key="2">
    <source>
        <dbReference type="Proteomes" id="UP000011864"/>
    </source>
</evidence>
<protein>
    <submittedName>
        <fullName evidence="1">Uncharacterized protein</fullName>
    </submittedName>
</protein>
<dbReference type="HOGENOM" id="CLU_3346918_0_0_6"/>
<dbReference type="EMBL" id="CP003837">
    <property type="protein sequence ID" value="AGH43239.1"/>
    <property type="molecule type" value="Genomic_DNA"/>
</dbReference>
<evidence type="ECO:0000313" key="1">
    <source>
        <dbReference type="EMBL" id="AGH43239.1"/>
    </source>
</evidence>
<dbReference type="KEGG" id="gps:C427_1130"/>
<gene>
    <name evidence="1" type="ORF">C427_1130</name>
</gene>